<evidence type="ECO:0000313" key="4">
    <source>
        <dbReference type="Proteomes" id="UP000072874"/>
    </source>
</evidence>
<dbReference type="Proteomes" id="UP000072904">
    <property type="component" value="Chromosome 13"/>
</dbReference>
<dbReference type="AlphaFoldDB" id="A0A077Y9M9"/>
<reference evidence="3" key="2">
    <citation type="submission" date="2014-05" db="EMBL/GenBank/DDBJ databases">
        <authorList>
            <person name="Aslett M.A."/>
            <person name="De Silva N."/>
        </authorList>
    </citation>
    <scope>NUCLEOTIDE SEQUENCE</scope>
    <source>
        <strain evidence="3">17X</strain>
    </source>
</reference>
<reference evidence="2" key="3">
    <citation type="submission" date="2014-05" db="EMBL/GenBank/DDBJ databases">
        <authorList>
            <person name="Aslett A.Martin."/>
            <person name="De Silva Nishadi"/>
        </authorList>
    </citation>
    <scope>NUCLEOTIDE SEQUENCE</scope>
    <source>
        <strain evidence="2">YM</strain>
    </source>
</reference>
<accession>A0A077Y9M9</accession>
<dbReference type="GeneID" id="3789207"/>
<protein>
    <submittedName>
        <fullName evidence="2">Uncharacterized protein</fullName>
    </submittedName>
</protein>
<dbReference type="OMA" id="WVNDHEN"/>
<dbReference type="OrthoDB" id="376802at2759"/>
<dbReference type="EMBL" id="LK934641">
    <property type="protein sequence ID" value="CDU20033.1"/>
    <property type="molecule type" value="Genomic_DNA"/>
</dbReference>
<dbReference type="KEGG" id="pyo:PY17X_1341300"/>
<reference evidence="4 5" key="1">
    <citation type="journal article" date="2014" name="BMC Biol.">
        <title>A comprehensive evaluation of rodent malaria parasite genomes and gene expression.</title>
        <authorList>
            <person name="Otto T.D."/>
            <person name="Bohme U."/>
            <person name="Jackson A.P."/>
            <person name="Hunt M."/>
            <person name="Franke-Fayard B."/>
            <person name="Hoeijmakers W.A."/>
            <person name="Religa A.A."/>
            <person name="Robertson L."/>
            <person name="Sanders M."/>
            <person name="Ogun S.A."/>
            <person name="Cunningham D."/>
            <person name="Erhart A."/>
            <person name="Billker O."/>
            <person name="Khan S.M."/>
            <person name="Stunnenberg H.G."/>
            <person name="Langhorne J."/>
            <person name="Holder A.A."/>
            <person name="Waters A.P."/>
            <person name="Newbold C.I."/>
            <person name="Pain A."/>
            <person name="Berriman M."/>
            <person name="Janse C.J."/>
        </authorList>
    </citation>
    <scope>NUCLEOTIDE SEQUENCE [LARGE SCALE GENOMIC DNA]</scope>
    <source>
        <strain evidence="3 4">17X</strain>
        <strain evidence="2 5">YM</strain>
    </source>
</reference>
<feature type="compositionally biased region" description="Polar residues" evidence="1">
    <location>
        <begin position="226"/>
        <end position="238"/>
    </location>
</feature>
<dbReference type="EMBL" id="LM993667">
    <property type="protein sequence ID" value="VTZ80791.1"/>
    <property type="molecule type" value="Genomic_DNA"/>
</dbReference>
<sequence>MSTNGSTANDLYINKVDNEEKIINRQSSSLGENIMKCNDDQLKVACSKNKKDHKISRIETFSHKYYEREHIKIRKDYYSIKSGATVTTMNSNLNKENCANQGTSNEWVNDHENNNTVSNHDHNNRIEYGDTIHYSSISSDAIDNTFSDIGEDIYNDNNNDNNNNDNNNDNNNNNNNEKENEINSTQIDCILNQTKENADKNIINSTEENGLCNNVTTNETCSNIDEKSIQNNEPNNGITKKGGDSEGESWIEIGESFNFWDALTNNFKNIFLPKRGDNNIDENVSDKNEKEIKETEIDKKVKKNLNKVDKINEIDKMNQICTINKGKQSNGNPFPLSADSYVKCLNYLTLEKILEFELINKLTSNIINNRINVFTYIKRLNLDEKWAKLPIYKRQYYLHQMKNVKHLNTSDKIYSPNGIYIHEVAAIIFQNVSNLKTLELLSPEYFMSDNTPIHEPFALCPCVFAKLEKLTIIGCQTLEWLHIFRNCSFPLLKKFEVCYYPLHHDHWTWKFVFDFTALGLKGLYKMLYTMENLQKLTIGFDVLFDNIDGYIFNPLESHRNILQENNIPNNNIRYSNTLSVPVANGNPSRKYKSYRGKLCEEDFSDIFTIAYYVSGKSGKLKRVMIKYRDSNDKYDDDYVENDDTINEIISEATNTASSYYNYVFNWFRSSDDSTSRNSIS</sequence>
<feature type="region of interest" description="Disordered" evidence="1">
    <location>
        <begin position="153"/>
        <end position="179"/>
    </location>
</feature>
<gene>
    <name evidence="3" type="ORF">PY17X_1341300</name>
    <name evidence="2" type="ORF">PYYM_1338300</name>
</gene>
<organism evidence="2 5">
    <name type="scientific">Plasmodium yoelii</name>
    <dbReference type="NCBI Taxonomy" id="5861"/>
    <lineage>
        <taxon>Eukaryota</taxon>
        <taxon>Sar</taxon>
        <taxon>Alveolata</taxon>
        <taxon>Apicomplexa</taxon>
        <taxon>Aconoidasida</taxon>
        <taxon>Haemosporida</taxon>
        <taxon>Plasmodiidae</taxon>
        <taxon>Plasmodium</taxon>
        <taxon>Plasmodium (Vinckeia)</taxon>
    </lineage>
</organism>
<reference evidence="3" key="4">
    <citation type="submission" date="2019-05" db="EMBL/GenBank/DDBJ databases">
        <authorList>
            <consortium name="Pathogen Informatics"/>
        </authorList>
    </citation>
    <scope>NUCLEOTIDE SEQUENCE</scope>
    <source>
        <strain evidence="3">17X</strain>
    </source>
</reference>
<dbReference type="Proteomes" id="UP000072874">
    <property type="component" value="Chromosome 13"/>
</dbReference>
<feature type="region of interest" description="Disordered" evidence="1">
    <location>
        <begin position="226"/>
        <end position="245"/>
    </location>
</feature>
<proteinExistence type="predicted"/>
<dbReference type="SUPFAM" id="SSF52047">
    <property type="entry name" value="RNI-like"/>
    <property type="match status" value="1"/>
</dbReference>
<dbReference type="VEuPathDB" id="PlasmoDB:PY17X_1341300"/>
<name>A0A077Y9M9_PLAYE</name>
<dbReference type="RefSeq" id="XP_723881.1">
    <property type="nucleotide sequence ID" value="XM_718788.1"/>
</dbReference>
<dbReference type="VEuPathDB" id="PlasmoDB:PY03691"/>
<evidence type="ECO:0000256" key="1">
    <source>
        <dbReference type="SAM" id="MobiDB-lite"/>
    </source>
</evidence>
<evidence type="ECO:0000313" key="3">
    <source>
        <dbReference type="EMBL" id="VTZ80791.1"/>
    </source>
</evidence>
<feature type="compositionally biased region" description="Low complexity" evidence="1">
    <location>
        <begin position="155"/>
        <end position="175"/>
    </location>
</feature>
<dbReference type="VEuPathDB" id="PlasmoDB:Py17XNL_001303269"/>
<evidence type="ECO:0000313" key="2">
    <source>
        <dbReference type="EMBL" id="CDU20033.1"/>
    </source>
</evidence>
<dbReference type="VEuPathDB" id="PlasmoDB:PYYM_1338300"/>
<evidence type="ECO:0000313" key="5">
    <source>
        <dbReference type="Proteomes" id="UP000072904"/>
    </source>
</evidence>